<dbReference type="InterPro" id="IPR036872">
    <property type="entry name" value="CH_dom_sf"/>
</dbReference>
<feature type="domain" description="Calponin-homology (CH)" evidence="3">
    <location>
        <begin position="7"/>
        <end position="112"/>
    </location>
</feature>
<dbReference type="Pfam" id="PF00402">
    <property type="entry name" value="Calponin"/>
    <property type="match status" value="1"/>
</dbReference>
<dbReference type="SUPFAM" id="SSF47576">
    <property type="entry name" value="Calponin-homology domain, CH-domain"/>
    <property type="match status" value="1"/>
</dbReference>
<dbReference type="InterPro" id="IPR001715">
    <property type="entry name" value="CH_dom"/>
</dbReference>
<evidence type="ECO:0000256" key="1">
    <source>
        <dbReference type="ARBA" id="ARBA00009631"/>
    </source>
</evidence>
<dbReference type="GO" id="GO:0015629">
    <property type="term" value="C:actin cytoskeleton"/>
    <property type="evidence" value="ECO:0007669"/>
    <property type="project" value="TreeGrafter"/>
</dbReference>
<sequence length="174" mass="19502">IAMKRDPEMDKQAQAWIETVLGEKFPPGHSYEDSIRDGVVLCKLMNKLKPGAIPKINNSGSQFKMMENINMFQNACKEYGVSDVDVFQTVDLWEKKDLAMVTTTIFALGRQTYKHKEYHGPHLGKKPSDENKRDFSEEQLRAGESVIGLQAGTNKGASQAGQSFGNSRHIILNK</sequence>
<dbReference type="PROSITE" id="PS01052">
    <property type="entry name" value="CALPONIN_1"/>
    <property type="match status" value="1"/>
</dbReference>
<dbReference type="Proteomes" id="UP000677054">
    <property type="component" value="Unassembled WGS sequence"/>
</dbReference>
<protein>
    <recommendedName>
        <fullName evidence="2">Transgelin</fullName>
    </recommendedName>
</protein>
<dbReference type="Pfam" id="PF00307">
    <property type="entry name" value="CH"/>
    <property type="match status" value="1"/>
</dbReference>
<dbReference type="PRINTS" id="PR00888">
    <property type="entry name" value="SM22CALPONIN"/>
</dbReference>
<dbReference type="PROSITE" id="PS51122">
    <property type="entry name" value="CALPONIN_2"/>
    <property type="match status" value="1"/>
</dbReference>
<dbReference type="Gene3D" id="1.10.418.10">
    <property type="entry name" value="Calponin-like domain"/>
    <property type="match status" value="1"/>
</dbReference>
<evidence type="ECO:0000259" key="3">
    <source>
        <dbReference type="PROSITE" id="PS50021"/>
    </source>
</evidence>
<dbReference type="CDD" id="cd21207">
    <property type="entry name" value="CH_dMP20-like"/>
    <property type="match status" value="1"/>
</dbReference>
<keyword evidence="5" id="KW-1185">Reference proteome</keyword>
<proteinExistence type="inferred from homology"/>
<feature type="non-terminal residue" evidence="4">
    <location>
        <position position="174"/>
    </location>
</feature>
<dbReference type="EMBL" id="LR903299">
    <property type="protein sequence ID" value="CAD7251739.1"/>
    <property type="molecule type" value="Genomic_DNA"/>
</dbReference>
<dbReference type="SMART" id="SM00033">
    <property type="entry name" value="CH"/>
    <property type="match status" value="1"/>
</dbReference>
<name>A0A7R9ACP9_9CRUS</name>
<dbReference type="EMBL" id="CAJPEV010003782">
    <property type="protein sequence ID" value="CAG0900529.1"/>
    <property type="molecule type" value="Genomic_DNA"/>
</dbReference>
<organism evidence="4">
    <name type="scientific">Darwinula stevensoni</name>
    <dbReference type="NCBI Taxonomy" id="69355"/>
    <lineage>
        <taxon>Eukaryota</taxon>
        <taxon>Metazoa</taxon>
        <taxon>Ecdysozoa</taxon>
        <taxon>Arthropoda</taxon>
        <taxon>Crustacea</taxon>
        <taxon>Oligostraca</taxon>
        <taxon>Ostracoda</taxon>
        <taxon>Podocopa</taxon>
        <taxon>Podocopida</taxon>
        <taxon>Darwinulocopina</taxon>
        <taxon>Darwinuloidea</taxon>
        <taxon>Darwinulidae</taxon>
        <taxon>Darwinula</taxon>
    </lineage>
</organism>
<dbReference type="PANTHER" id="PTHR47385">
    <property type="entry name" value="CALPONIN"/>
    <property type="match status" value="1"/>
</dbReference>
<accession>A0A7R9ACP9</accession>
<evidence type="ECO:0000313" key="5">
    <source>
        <dbReference type="Proteomes" id="UP000677054"/>
    </source>
</evidence>
<evidence type="ECO:0000256" key="2">
    <source>
        <dbReference type="RuleBase" id="RU361224"/>
    </source>
</evidence>
<dbReference type="InterPro" id="IPR050606">
    <property type="entry name" value="Calponin-like"/>
</dbReference>
<reference evidence="4" key="1">
    <citation type="submission" date="2020-11" db="EMBL/GenBank/DDBJ databases">
        <authorList>
            <person name="Tran Van P."/>
        </authorList>
    </citation>
    <scope>NUCLEOTIDE SEQUENCE</scope>
</reference>
<dbReference type="OrthoDB" id="21595at2759"/>
<dbReference type="GO" id="GO:0007015">
    <property type="term" value="P:actin filament organization"/>
    <property type="evidence" value="ECO:0007669"/>
    <property type="project" value="TreeGrafter"/>
</dbReference>
<dbReference type="InterPro" id="IPR000557">
    <property type="entry name" value="Calponin_repeat"/>
</dbReference>
<dbReference type="PROSITE" id="PS50021">
    <property type="entry name" value="CH"/>
    <property type="match status" value="1"/>
</dbReference>
<dbReference type="GO" id="GO:0051015">
    <property type="term" value="F:actin filament binding"/>
    <property type="evidence" value="ECO:0007669"/>
    <property type="project" value="TreeGrafter"/>
</dbReference>
<comment type="similarity">
    <text evidence="1 2">Belongs to the calponin family.</text>
</comment>
<evidence type="ECO:0000313" key="4">
    <source>
        <dbReference type="EMBL" id="CAD7251739.1"/>
    </source>
</evidence>
<dbReference type="InterPro" id="IPR003096">
    <property type="entry name" value="SM22_calponin"/>
</dbReference>
<dbReference type="AlphaFoldDB" id="A0A7R9ACP9"/>
<gene>
    <name evidence="4" type="ORF">DSTB1V02_LOCUS11501</name>
</gene>
<dbReference type="PANTHER" id="PTHR47385:SF24">
    <property type="entry name" value="MUSCLE-SPECIFIC PROTEIN 20"/>
    <property type="match status" value="1"/>
</dbReference>